<evidence type="ECO:0000313" key="9">
    <source>
        <dbReference type="Proteomes" id="UP000102282"/>
    </source>
</evidence>
<dbReference type="InterPro" id="IPR006084">
    <property type="entry name" value="XPG/Rad2"/>
</dbReference>
<dbReference type="InterPro" id="IPR006086">
    <property type="entry name" value="XPG-I_dom"/>
</dbReference>
<dbReference type="SMART" id="SM00485">
    <property type="entry name" value="XPGN"/>
    <property type="match status" value="1"/>
</dbReference>
<dbReference type="GO" id="GO:0017108">
    <property type="term" value="F:5'-flap endonuclease activity"/>
    <property type="evidence" value="ECO:0007669"/>
    <property type="project" value="TreeGrafter"/>
</dbReference>
<dbReference type="PANTHER" id="PTHR11081">
    <property type="entry name" value="FLAP ENDONUCLEASE FAMILY MEMBER"/>
    <property type="match status" value="1"/>
</dbReference>
<keyword evidence="4" id="KW-0255">Endonuclease</keyword>
<dbReference type="Pfam" id="PF00867">
    <property type="entry name" value="XPG_I"/>
    <property type="match status" value="1"/>
</dbReference>
<dbReference type="GO" id="GO:0003677">
    <property type="term" value="F:DNA binding"/>
    <property type="evidence" value="ECO:0007669"/>
    <property type="project" value="InterPro"/>
</dbReference>
<dbReference type="InterPro" id="IPR006085">
    <property type="entry name" value="XPG_DNA_repair_N"/>
</dbReference>
<accession>Q5GAG1</accession>
<dbReference type="InterPro" id="IPR008918">
    <property type="entry name" value="HhH2"/>
</dbReference>
<sequence length="382" mass="43338">MFLRTQDEKKLDLRSGNKNVSVNMGIKGLKLLLKSSGVEDFTVNLSKLSGKTLAVDGTFILHKYKNCQHTAWQYLILFMLCCLKMRRVNAIFVFDGDPLPEKSREKTNRRNRRQAMIDKGHVLRDQLERFKTNGEISKELKAAVERLENQKKITSDLTHANTIKYMVNYADHLTKDTRVTADDYETFRKSLDAFGFPYMDAPDEAELCCVWLTKMRFADAPLTVDSDAIACGAYHGIPIVYTDIHGDHLKAISVTRAMGALKLNGDQFMDLCVMCGTDFNQRIHRLGPATALKMIRAHGSLRAIPDDVPIESLDAERTKEILIGRDITARTAEIAALKQRPVCPKKIKAVFSEELLNKLVNDNWHIRSHIHPLLPRLFVAAR</sequence>
<evidence type="ECO:0000256" key="4">
    <source>
        <dbReference type="ARBA" id="ARBA00022759"/>
    </source>
</evidence>
<organism evidence="8 9">
    <name type="scientific">Grouper iridovirus</name>
    <dbReference type="NCBI Taxonomy" id="127569"/>
    <lineage>
        <taxon>Viruses</taxon>
        <taxon>Varidnaviria</taxon>
        <taxon>Bamfordvirae</taxon>
        <taxon>Nucleocytoviricota</taxon>
        <taxon>Megaviricetes</taxon>
        <taxon>Pimascovirales</taxon>
        <taxon>Pimascovirales incertae sedis</taxon>
        <taxon>Iridoviridae</taxon>
        <taxon>Alphairidovirinae</taxon>
        <taxon>Ranavirus</taxon>
        <taxon>Ranavirus epinephelus1</taxon>
        <taxon>Singapore grouper iridovirus</taxon>
    </lineage>
</organism>
<evidence type="ECO:0000256" key="5">
    <source>
        <dbReference type="ARBA" id="ARBA00022801"/>
    </source>
</evidence>
<dbReference type="PRINTS" id="PR00853">
    <property type="entry name" value="XPGRADSUPER"/>
</dbReference>
<evidence type="ECO:0000259" key="7">
    <source>
        <dbReference type="SMART" id="SM00485"/>
    </source>
</evidence>
<dbReference type="GO" id="GO:0008409">
    <property type="term" value="F:5'-3' exonuclease activity"/>
    <property type="evidence" value="ECO:0007669"/>
    <property type="project" value="TreeGrafter"/>
</dbReference>
<evidence type="ECO:0000256" key="1">
    <source>
        <dbReference type="ARBA" id="ARBA00001946"/>
    </source>
</evidence>
<keyword evidence="2" id="KW-0540">Nuclease</keyword>
<keyword evidence="6" id="KW-0460">Magnesium</keyword>
<name>Q5GAG1_9VIRU</name>
<dbReference type="PANTHER" id="PTHR11081:SF9">
    <property type="entry name" value="FLAP ENDONUCLEASE 1"/>
    <property type="match status" value="1"/>
</dbReference>
<evidence type="ECO:0000256" key="2">
    <source>
        <dbReference type="ARBA" id="ARBA00022722"/>
    </source>
</evidence>
<keyword evidence="3" id="KW-0479">Metal-binding</keyword>
<comment type="cofactor">
    <cofactor evidence="1">
        <name>Mg(2+)</name>
        <dbReference type="ChEBI" id="CHEBI:18420"/>
    </cofactor>
</comment>
<dbReference type="CDD" id="cd09897">
    <property type="entry name" value="H3TH_FEN1-XPG-like"/>
    <property type="match status" value="1"/>
</dbReference>
<dbReference type="EMBL" id="AY666015">
    <property type="protein sequence ID" value="AAV91082.1"/>
    <property type="molecule type" value="Genomic_DNA"/>
</dbReference>
<evidence type="ECO:0000256" key="6">
    <source>
        <dbReference type="ARBA" id="ARBA00022842"/>
    </source>
</evidence>
<evidence type="ECO:0000313" key="8">
    <source>
        <dbReference type="EMBL" id="AAV91082.1"/>
    </source>
</evidence>
<dbReference type="InterPro" id="IPR036279">
    <property type="entry name" value="5-3_exonuclease_C_sf"/>
</dbReference>
<dbReference type="SMART" id="SM00279">
    <property type="entry name" value="HhH2"/>
    <property type="match status" value="1"/>
</dbReference>
<reference evidence="8 9" key="1">
    <citation type="journal article" date="2005" name="J. Virol.">
        <title>Complete genome sequence of the grouper iridovirus and comparison of genomic organization with those of other iridoviruses.</title>
        <authorList>
            <person name="Tsai C.T."/>
            <person name="Ting J.W."/>
            <person name="Wu M.H."/>
            <person name="Wu M.F."/>
            <person name="Guo I.C."/>
            <person name="Chang C.Y."/>
        </authorList>
    </citation>
    <scope>NUCLEOTIDE SEQUENCE [LARGE SCALE GENOMIC DNA]</scope>
</reference>
<dbReference type="SUPFAM" id="SSF88723">
    <property type="entry name" value="PIN domain-like"/>
    <property type="match status" value="1"/>
</dbReference>
<keyword evidence="5" id="KW-0378">Hydrolase</keyword>
<dbReference type="InterPro" id="IPR029060">
    <property type="entry name" value="PIN-like_dom_sf"/>
</dbReference>
<dbReference type="Pfam" id="PF00752">
    <property type="entry name" value="XPG_N"/>
    <property type="match status" value="1"/>
</dbReference>
<dbReference type="SUPFAM" id="SSF47807">
    <property type="entry name" value="5' to 3' exonuclease, C-terminal subdomain"/>
    <property type="match status" value="1"/>
</dbReference>
<dbReference type="GO" id="GO:0046872">
    <property type="term" value="F:metal ion binding"/>
    <property type="evidence" value="ECO:0007669"/>
    <property type="project" value="UniProtKB-KW"/>
</dbReference>
<proteinExistence type="predicted"/>
<evidence type="ECO:0000256" key="3">
    <source>
        <dbReference type="ARBA" id="ARBA00022723"/>
    </source>
</evidence>
<feature type="domain" description="XPG N-terminal" evidence="7">
    <location>
        <begin position="24"/>
        <end position="116"/>
    </location>
</feature>
<protein>
    <submittedName>
        <fullName evidence="8">DNA repair protein RAD2</fullName>
    </submittedName>
</protein>
<gene>
    <name evidence="8" type="ORF">GIV55</name>
</gene>
<dbReference type="Gene3D" id="3.40.50.1010">
    <property type="entry name" value="5'-nuclease"/>
    <property type="match status" value="1"/>
</dbReference>
<dbReference type="Proteomes" id="UP000102282">
    <property type="component" value="Genome"/>
</dbReference>
<dbReference type="Gene3D" id="1.10.150.20">
    <property type="entry name" value="5' to 3' exonuclease, C-terminal subdomain"/>
    <property type="match status" value="1"/>
</dbReference>